<dbReference type="InParanoid" id="T1HCR7"/>
<dbReference type="VEuPathDB" id="VectorBase:RPRC001831"/>
<comment type="similarity">
    <text evidence="2">Belongs to the glutamate-gated ion channel (TC 1.A.10.1) family.</text>
</comment>
<evidence type="ECO:0000256" key="10">
    <source>
        <dbReference type="ARBA" id="ARBA00023180"/>
    </source>
</evidence>
<keyword evidence="6" id="KW-0175">Coiled coil</keyword>
<dbReference type="FunFam" id="3.40.190.10:FF:000078">
    <property type="entry name" value="glutamate receptor ionotropic, NMDA 3B"/>
    <property type="match status" value="1"/>
</dbReference>
<keyword evidence="3" id="KW-0813">Transport</keyword>
<dbReference type="GO" id="GO:0015276">
    <property type="term" value="F:ligand-gated monoatomic ion channel activity"/>
    <property type="evidence" value="ECO:0007669"/>
    <property type="project" value="InterPro"/>
</dbReference>
<keyword evidence="4" id="KW-0812">Transmembrane</keyword>
<dbReference type="EMBL" id="ACPB03001895">
    <property type="status" value="NOT_ANNOTATED_CDS"/>
    <property type="molecule type" value="Genomic_DNA"/>
</dbReference>
<keyword evidence="7" id="KW-0406">Ion transport</keyword>
<keyword evidence="12" id="KW-0407">Ion channel</keyword>
<evidence type="ECO:0000256" key="8">
    <source>
        <dbReference type="ARBA" id="ARBA00023136"/>
    </source>
</evidence>
<evidence type="ECO:0000256" key="6">
    <source>
        <dbReference type="ARBA" id="ARBA00023054"/>
    </source>
</evidence>
<dbReference type="Proteomes" id="UP000015103">
    <property type="component" value="Unassembled WGS sequence"/>
</dbReference>
<comment type="subcellular location">
    <subcellularLocation>
        <location evidence="1">Membrane</location>
        <topology evidence="1">Multi-pass membrane protein</topology>
    </subcellularLocation>
</comment>
<evidence type="ECO:0000256" key="3">
    <source>
        <dbReference type="ARBA" id="ARBA00022448"/>
    </source>
</evidence>
<keyword evidence="8" id="KW-0472">Membrane</keyword>
<sequence length="508" mass="57980">MSEISDLPASHINGTQNRCCSGFCIDLLQKFAEELGFTYELARVEDGRWGTLEIGVSVKFIRIVKKLYDGAAMRVVEGDLKSNEIKISKGVLQGETLSPLLFSLFLSDIKEFFELNGVQGVNIKADKELIMLLYADDIVVLASSWIDAQHKLNILYKYCENGKWNGLIADLVNRKTDMVMTSLMINSEREAVVDFSVPFMETGIAIIVAKRTGIISPTAFLEPFDTASWMLVGVVAIQAATFTIFLFEWLSPSGFNMKAAVHVDSPRGFTSKFMTNMWAMFAVVFLAIYTANLAAFMITREEYHEFSGIDDNRVCDLERLRRYWMTGTCKPGKQEHKSSDPLALEQFLSAFLLLMAGILLAAILLLLEYLYFRYVRKHLAKTDRGGCCALVSLSMGKSLTFRGAVYEAQDILRHHRCHDPICDTHLWKVRRELDMARLRIRQLEKEMESHGIKPPNRLACYDRYITNSEMLRPRDMTRNHITTTEFEGRFCASTPQLYRFVILREKLF</sequence>
<evidence type="ECO:0000256" key="9">
    <source>
        <dbReference type="ARBA" id="ARBA00023170"/>
    </source>
</evidence>
<dbReference type="Pfam" id="PF10613">
    <property type="entry name" value="Lig_chan-Glu_bd"/>
    <property type="match status" value="2"/>
</dbReference>
<keyword evidence="5" id="KW-1133">Transmembrane helix</keyword>
<dbReference type="SMART" id="SM00079">
    <property type="entry name" value="PBPe"/>
    <property type="match status" value="1"/>
</dbReference>
<keyword evidence="11" id="KW-1071">Ligand-gated ion channel</keyword>
<proteinExistence type="inferred from homology"/>
<evidence type="ECO:0000256" key="2">
    <source>
        <dbReference type="ARBA" id="ARBA00008685"/>
    </source>
</evidence>
<reference evidence="13" key="1">
    <citation type="submission" date="2015-05" db="UniProtKB">
        <authorList>
            <consortium name="EnsemblMetazoa"/>
        </authorList>
    </citation>
    <scope>IDENTIFICATION</scope>
</reference>
<dbReference type="Gene3D" id="3.40.190.10">
    <property type="entry name" value="Periplasmic binding protein-like II"/>
    <property type="match status" value="2"/>
</dbReference>
<evidence type="ECO:0000256" key="5">
    <source>
        <dbReference type="ARBA" id="ARBA00022989"/>
    </source>
</evidence>
<dbReference type="SMART" id="SM00918">
    <property type="entry name" value="Lig_chan-Glu_bd"/>
    <property type="match status" value="1"/>
</dbReference>
<evidence type="ECO:0000313" key="14">
    <source>
        <dbReference type="Proteomes" id="UP000015103"/>
    </source>
</evidence>
<organism evidence="13 14">
    <name type="scientific">Rhodnius prolixus</name>
    <name type="common">Triatomid bug</name>
    <dbReference type="NCBI Taxonomy" id="13249"/>
    <lineage>
        <taxon>Eukaryota</taxon>
        <taxon>Metazoa</taxon>
        <taxon>Ecdysozoa</taxon>
        <taxon>Arthropoda</taxon>
        <taxon>Hexapoda</taxon>
        <taxon>Insecta</taxon>
        <taxon>Pterygota</taxon>
        <taxon>Neoptera</taxon>
        <taxon>Paraneoptera</taxon>
        <taxon>Hemiptera</taxon>
        <taxon>Heteroptera</taxon>
        <taxon>Panheteroptera</taxon>
        <taxon>Cimicomorpha</taxon>
        <taxon>Reduviidae</taxon>
        <taxon>Triatominae</taxon>
        <taxon>Rhodnius</taxon>
    </lineage>
</organism>
<dbReference type="GO" id="GO:0005886">
    <property type="term" value="C:plasma membrane"/>
    <property type="evidence" value="ECO:0007669"/>
    <property type="project" value="UniProtKB-ARBA"/>
</dbReference>
<keyword evidence="9" id="KW-0675">Receptor</keyword>
<evidence type="ECO:0000256" key="12">
    <source>
        <dbReference type="ARBA" id="ARBA00023303"/>
    </source>
</evidence>
<dbReference type="STRING" id="13249.T1HCR7"/>
<dbReference type="InterPro" id="IPR019594">
    <property type="entry name" value="Glu/Gly-bd"/>
</dbReference>
<dbReference type="GO" id="GO:0043226">
    <property type="term" value="C:organelle"/>
    <property type="evidence" value="ECO:0007669"/>
    <property type="project" value="UniProtKB-ARBA"/>
</dbReference>
<dbReference type="SUPFAM" id="SSF53850">
    <property type="entry name" value="Periplasmic binding protein-like II"/>
    <property type="match status" value="2"/>
</dbReference>
<dbReference type="EnsemblMetazoa" id="RPRC001831-RA">
    <property type="protein sequence ID" value="RPRC001831-PA"/>
    <property type="gene ID" value="RPRC001831"/>
</dbReference>
<dbReference type="PROSITE" id="PS50878">
    <property type="entry name" value="RT_POL"/>
    <property type="match status" value="1"/>
</dbReference>
<dbReference type="Gene3D" id="1.10.287.70">
    <property type="match status" value="1"/>
</dbReference>
<accession>T1HCR7</accession>
<evidence type="ECO:0000256" key="4">
    <source>
        <dbReference type="ARBA" id="ARBA00022692"/>
    </source>
</evidence>
<evidence type="ECO:0000256" key="7">
    <source>
        <dbReference type="ARBA" id="ARBA00023065"/>
    </source>
</evidence>
<dbReference type="AlphaFoldDB" id="T1HCR7"/>
<dbReference type="Pfam" id="PF00060">
    <property type="entry name" value="Lig_chan"/>
    <property type="match status" value="1"/>
</dbReference>
<name>T1HCR7_RHOPR</name>
<dbReference type="InterPro" id="IPR015683">
    <property type="entry name" value="Ionotropic_Glu_rcpt"/>
</dbReference>
<dbReference type="OMA" id="EMHAYMK"/>
<evidence type="ECO:0000256" key="1">
    <source>
        <dbReference type="ARBA" id="ARBA00004141"/>
    </source>
</evidence>
<dbReference type="InterPro" id="IPR001320">
    <property type="entry name" value="Iontro_rcpt_C"/>
</dbReference>
<dbReference type="HOGENOM" id="CLU_536723_0_0_1"/>
<keyword evidence="10" id="KW-0325">Glycoprotein</keyword>
<keyword evidence="14" id="KW-1185">Reference proteome</keyword>
<dbReference type="PANTHER" id="PTHR18966">
    <property type="entry name" value="IONOTROPIC GLUTAMATE RECEPTOR"/>
    <property type="match status" value="1"/>
</dbReference>
<dbReference type="InterPro" id="IPR000477">
    <property type="entry name" value="RT_dom"/>
</dbReference>
<protein>
    <submittedName>
        <fullName evidence="13">Reverse transcriptase domain-containing protein</fullName>
    </submittedName>
</protein>
<evidence type="ECO:0000313" key="13">
    <source>
        <dbReference type="EnsemblMetazoa" id="RPRC001831-PA"/>
    </source>
</evidence>
<evidence type="ECO:0000256" key="11">
    <source>
        <dbReference type="ARBA" id="ARBA00023286"/>
    </source>
</evidence>
<dbReference type="eggNOG" id="KOG1053">
    <property type="taxonomic scope" value="Eukaryota"/>
</dbReference>